<evidence type="ECO:0000256" key="6">
    <source>
        <dbReference type="ARBA" id="ARBA00022679"/>
    </source>
</evidence>
<dbReference type="GO" id="GO:0004364">
    <property type="term" value="F:glutathione transferase activity"/>
    <property type="evidence" value="ECO:0007669"/>
    <property type="project" value="UniProtKB-EC"/>
</dbReference>
<name>V7BQY2_PHAVU</name>
<dbReference type="GO" id="GO:0043295">
    <property type="term" value="F:glutathione binding"/>
    <property type="evidence" value="ECO:0007669"/>
    <property type="project" value="TreeGrafter"/>
</dbReference>
<dbReference type="InterPro" id="IPR040079">
    <property type="entry name" value="Glutathione_S-Trfase"/>
</dbReference>
<accession>V7BQY2</accession>
<keyword evidence="11" id="KW-1185">Reference proteome</keyword>
<dbReference type="STRING" id="3885.V7BQY2"/>
<dbReference type="InterPro" id="IPR010987">
    <property type="entry name" value="Glutathione-S-Trfase_C-like"/>
</dbReference>
<gene>
    <name evidence="10" type="ORF">PHAVU_006G087500g</name>
</gene>
<dbReference type="EC" id="2.5.1.18" evidence="3"/>
<dbReference type="GO" id="GO:0009407">
    <property type="term" value="P:toxin catabolic process"/>
    <property type="evidence" value="ECO:0007669"/>
    <property type="project" value="UniProtKB-ARBA"/>
</dbReference>
<keyword evidence="5" id="KW-0216">Detoxification</keyword>
<dbReference type="EMBL" id="CM002293">
    <property type="protein sequence ID" value="ESW18986.1"/>
    <property type="molecule type" value="Genomic_DNA"/>
</dbReference>
<evidence type="ECO:0000313" key="11">
    <source>
        <dbReference type="Proteomes" id="UP000000226"/>
    </source>
</evidence>
<dbReference type="PANTHER" id="PTHR43900">
    <property type="entry name" value="GLUTATHIONE S-TRANSFERASE RHO"/>
    <property type="match status" value="1"/>
</dbReference>
<dbReference type="Gene3D" id="3.40.30.10">
    <property type="entry name" value="Glutaredoxin"/>
    <property type="match status" value="1"/>
</dbReference>
<dbReference type="SMR" id="V7BQY2"/>
<dbReference type="eggNOG" id="KOG0867">
    <property type="taxonomic scope" value="Eukaryota"/>
</dbReference>
<evidence type="ECO:0000256" key="1">
    <source>
        <dbReference type="ARBA" id="ARBA00004514"/>
    </source>
</evidence>
<dbReference type="Gene3D" id="1.20.1050.10">
    <property type="match status" value="1"/>
</dbReference>
<comment type="similarity">
    <text evidence="2">Belongs to the GST superfamily. Phi family.</text>
</comment>
<dbReference type="CDD" id="cd03053">
    <property type="entry name" value="GST_N_Phi"/>
    <property type="match status" value="1"/>
</dbReference>
<evidence type="ECO:0000259" key="8">
    <source>
        <dbReference type="PROSITE" id="PS50404"/>
    </source>
</evidence>
<evidence type="ECO:0000256" key="7">
    <source>
        <dbReference type="ARBA" id="ARBA00047960"/>
    </source>
</evidence>
<dbReference type="InterPro" id="IPR036282">
    <property type="entry name" value="Glutathione-S-Trfase_C_sf"/>
</dbReference>
<dbReference type="InterPro" id="IPR036249">
    <property type="entry name" value="Thioredoxin-like_sf"/>
</dbReference>
<dbReference type="Gramene" id="ESW18986">
    <property type="protein sequence ID" value="ESW18986"/>
    <property type="gene ID" value="PHAVU_006G087500g"/>
</dbReference>
<dbReference type="FunFam" id="3.40.30.10:FF:000016">
    <property type="entry name" value="Glutathione S-transferase F2"/>
    <property type="match status" value="1"/>
</dbReference>
<dbReference type="SUPFAM" id="SSF47616">
    <property type="entry name" value="GST C-terminal domain-like"/>
    <property type="match status" value="1"/>
</dbReference>
<dbReference type="AlphaFoldDB" id="V7BQY2"/>
<dbReference type="SFLD" id="SFLDG00358">
    <property type="entry name" value="Main_(cytGST)"/>
    <property type="match status" value="1"/>
</dbReference>
<dbReference type="PANTHER" id="PTHR43900:SF54">
    <property type="entry name" value="GLUTATHIONE S-TRANSFERASE F12"/>
    <property type="match status" value="1"/>
</dbReference>
<comment type="catalytic activity">
    <reaction evidence="7">
        <text>RX + glutathione = an S-substituted glutathione + a halide anion + H(+)</text>
        <dbReference type="Rhea" id="RHEA:16437"/>
        <dbReference type="ChEBI" id="CHEBI:15378"/>
        <dbReference type="ChEBI" id="CHEBI:16042"/>
        <dbReference type="ChEBI" id="CHEBI:17792"/>
        <dbReference type="ChEBI" id="CHEBI:57925"/>
        <dbReference type="ChEBI" id="CHEBI:90779"/>
        <dbReference type="EC" id="2.5.1.18"/>
    </reaction>
</comment>
<dbReference type="InterPro" id="IPR034347">
    <property type="entry name" value="GST_Phi_C"/>
</dbReference>
<dbReference type="Pfam" id="PF00043">
    <property type="entry name" value="GST_C"/>
    <property type="match status" value="1"/>
</dbReference>
<sequence length="214" mass="24346">MMVVKVYGEARAACPQRVMVCLLEKGVEFQLVHIDLQQGQQKTPQFLLLQPFGQVPVVEDGDFRLFESRAIIRYYATKYADRGTELLGKTLEERALVEQWLEVEAHNFNNLCFSIMLQLVILPKMGKVGDLALAKKGEEDIGKVLDVYESRLSESTYLAGDHFSLADLSHLPGLGHLIEEAKLGHLVTQRKNVNAWWEKISSRPAWKKLKNMVH</sequence>
<dbReference type="PROSITE" id="PS50405">
    <property type="entry name" value="GST_CTER"/>
    <property type="match status" value="1"/>
</dbReference>
<dbReference type="SFLD" id="SFLDS00019">
    <property type="entry name" value="Glutathione_Transferase_(cytos"/>
    <property type="match status" value="1"/>
</dbReference>
<evidence type="ECO:0000313" key="10">
    <source>
        <dbReference type="EMBL" id="ESW18986.1"/>
    </source>
</evidence>
<comment type="subcellular location">
    <subcellularLocation>
        <location evidence="1">Cytoplasm</location>
        <location evidence="1">Cytosol</location>
    </subcellularLocation>
</comment>
<dbReference type="GO" id="GO:0005829">
    <property type="term" value="C:cytosol"/>
    <property type="evidence" value="ECO:0007669"/>
    <property type="project" value="UniProtKB-SubCell"/>
</dbReference>
<dbReference type="Proteomes" id="UP000000226">
    <property type="component" value="Chromosome 6"/>
</dbReference>
<dbReference type="Pfam" id="PF02798">
    <property type="entry name" value="GST_N"/>
    <property type="match status" value="1"/>
</dbReference>
<protein>
    <recommendedName>
        <fullName evidence="3">glutathione transferase</fullName>
        <ecNumber evidence="3">2.5.1.18</ecNumber>
    </recommendedName>
</protein>
<proteinExistence type="inferred from homology"/>
<feature type="domain" description="GST C-terminal" evidence="9">
    <location>
        <begin position="90"/>
        <end position="214"/>
    </location>
</feature>
<dbReference type="PROSITE" id="PS50404">
    <property type="entry name" value="GST_NTER"/>
    <property type="match status" value="1"/>
</dbReference>
<keyword evidence="4" id="KW-0963">Cytoplasm</keyword>
<feature type="domain" description="GST N-terminal" evidence="8">
    <location>
        <begin position="2"/>
        <end position="83"/>
    </location>
</feature>
<dbReference type="InterPro" id="IPR004046">
    <property type="entry name" value="GST_C"/>
</dbReference>
<dbReference type="InterPro" id="IPR004045">
    <property type="entry name" value="Glutathione_S-Trfase_N"/>
</dbReference>
<dbReference type="OMA" id="CPQRVMV"/>
<evidence type="ECO:0000259" key="9">
    <source>
        <dbReference type="PROSITE" id="PS50405"/>
    </source>
</evidence>
<organism evidence="10 11">
    <name type="scientific">Phaseolus vulgaris</name>
    <name type="common">Kidney bean</name>
    <name type="synonym">French bean</name>
    <dbReference type="NCBI Taxonomy" id="3885"/>
    <lineage>
        <taxon>Eukaryota</taxon>
        <taxon>Viridiplantae</taxon>
        <taxon>Streptophyta</taxon>
        <taxon>Embryophyta</taxon>
        <taxon>Tracheophyta</taxon>
        <taxon>Spermatophyta</taxon>
        <taxon>Magnoliopsida</taxon>
        <taxon>eudicotyledons</taxon>
        <taxon>Gunneridae</taxon>
        <taxon>Pentapetalae</taxon>
        <taxon>rosids</taxon>
        <taxon>fabids</taxon>
        <taxon>Fabales</taxon>
        <taxon>Fabaceae</taxon>
        <taxon>Papilionoideae</taxon>
        <taxon>50 kb inversion clade</taxon>
        <taxon>NPAAA clade</taxon>
        <taxon>indigoferoid/millettioid clade</taxon>
        <taxon>Phaseoleae</taxon>
        <taxon>Phaseolus</taxon>
    </lineage>
</organism>
<dbReference type="SUPFAM" id="SSF52833">
    <property type="entry name" value="Thioredoxin-like"/>
    <property type="match status" value="1"/>
</dbReference>
<evidence type="ECO:0000256" key="4">
    <source>
        <dbReference type="ARBA" id="ARBA00022490"/>
    </source>
</evidence>
<dbReference type="GO" id="GO:0006749">
    <property type="term" value="P:glutathione metabolic process"/>
    <property type="evidence" value="ECO:0007669"/>
    <property type="project" value="TreeGrafter"/>
</dbReference>
<reference evidence="11" key="1">
    <citation type="journal article" date="2014" name="Nat. Genet.">
        <title>A reference genome for common bean and genome-wide analysis of dual domestications.</title>
        <authorList>
            <person name="Schmutz J."/>
            <person name="McClean P.E."/>
            <person name="Mamidi S."/>
            <person name="Wu G.A."/>
            <person name="Cannon S.B."/>
            <person name="Grimwood J."/>
            <person name="Jenkins J."/>
            <person name="Shu S."/>
            <person name="Song Q."/>
            <person name="Chavarro C."/>
            <person name="Torres-Torres M."/>
            <person name="Geffroy V."/>
            <person name="Moghaddam S.M."/>
            <person name="Gao D."/>
            <person name="Abernathy B."/>
            <person name="Barry K."/>
            <person name="Blair M."/>
            <person name="Brick M.A."/>
            <person name="Chovatia M."/>
            <person name="Gepts P."/>
            <person name="Goodstein D.M."/>
            <person name="Gonzales M."/>
            <person name="Hellsten U."/>
            <person name="Hyten D.L."/>
            <person name="Jia G."/>
            <person name="Kelly J.D."/>
            <person name="Kudrna D."/>
            <person name="Lee R."/>
            <person name="Richard M.M."/>
            <person name="Miklas P.N."/>
            <person name="Osorno J.M."/>
            <person name="Rodrigues J."/>
            <person name="Thareau V."/>
            <person name="Urrea C.A."/>
            <person name="Wang M."/>
            <person name="Yu Y."/>
            <person name="Zhang M."/>
            <person name="Wing R.A."/>
            <person name="Cregan P.B."/>
            <person name="Rokhsar D.S."/>
            <person name="Jackson S.A."/>
        </authorList>
    </citation>
    <scope>NUCLEOTIDE SEQUENCE [LARGE SCALE GENOMIC DNA]</scope>
    <source>
        <strain evidence="11">cv. G19833</strain>
    </source>
</reference>
<evidence type="ECO:0000256" key="5">
    <source>
        <dbReference type="ARBA" id="ARBA00022575"/>
    </source>
</evidence>
<keyword evidence="6" id="KW-0808">Transferase</keyword>
<evidence type="ECO:0000256" key="2">
    <source>
        <dbReference type="ARBA" id="ARBA00010128"/>
    </source>
</evidence>
<dbReference type="CDD" id="cd03187">
    <property type="entry name" value="GST_C_Phi"/>
    <property type="match status" value="1"/>
</dbReference>
<evidence type="ECO:0000256" key="3">
    <source>
        <dbReference type="ARBA" id="ARBA00012452"/>
    </source>
</evidence>
<dbReference type="OrthoDB" id="422574at2759"/>
<dbReference type="FunFam" id="1.20.1050.10:FF:000004">
    <property type="entry name" value="Glutathione S-transferase F2"/>
    <property type="match status" value="1"/>
</dbReference>